<reference evidence="2" key="1">
    <citation type="submission" date="2021-01" db="EMBL/GenBank/DDBJ databases">
        <authorList>
            <person name="Kaushik A."/>
        </authorList>
    </citation>
    <scope>NUCLEOTIDE SEQUENCE</scope>
    <source>
        <strain evidence="2">AG3-T5</strain>
    </source>
</reference>
<accession>A0A8H3C0R2</accession>
<evidence type="ECO:0000313" key="2">
    <source>
        <dbReference type="EMBL" id="CAE6470959.1"/>
    </source>
</evidence>
<gene>
    <name evidence="2" type="ORF">RDB_LOCUS176876</name>
</gene>
<feature type="signal peptide" evidence="1">
    <location>
        <begin position="1"/>
        <end position="17"/>
    </location>
</feature>
<feature type="chain" id="PRO_5034092058" evidence="1">
    <location>
        <begin position="18"/>
        <end position="84"/>
    </location>
</feature>
<dbReference type="Proteomes" id="UP000663841">
    <property type="component" value="Unassembled WGS sequence"/>
</dbReference>
<name>A0A8H3C0R2_9AGAM</name>
<evidence type="ECO:0000313" key="3">
    <source>
        <dbReference type="Proteomes" id="UP000663841"/>
    </source>
</evidence>
<protein>
    <submittedName>
        <fullName evidence="2">Uncharacterized protein</fullName>
    </submittedName>
</protein>
<comment type="caution">
    <text evidence="2">The sequence shown here is derived from an EMBL/GenBank/DDBJ whole genome shotgun (WGS) entry which is preliminary data.</text>
</comment>
<dbReference type="SUPFAM" id="SSF51445">
    <property type="entry name" value="(Trans)glycosidases"/>
    <property type="match status" value="1"/>
</dbReference>
<sequence>MFYPLVSFVAAAAAVVAAPTSIHSRAPSGSKTVIIQLFEWSWDSIAAECTNFIGPAGYGYVQVPTLLLPIPVVKLKDLLGVSTR</sequence>
<keyword evidence="1" id="KW-0732">Signal</keyword>
<dbReference type="EMBL" id="CAJMWW010000436">
    <property type="protein sequence ID" value="CAE6470959.1"/>
    <property type="molecule type" value="Genomic_DNA"/>
</dbReference>
<organism evidence="2 3">
    <name type="scientific">Rhizoctonia solani</name>
    <dbReference type="NCBI Taxonomy" id="456999"/>
    <lineage>
        <taxon>Eukaryota</taxon>
        <taxon>Fungi</taxon>
        <taxon>Dikarya</taxon>
        <taxon>Basidiomycota</taxon>
        <taxon>Agaricomycotina</taxon>
        <taxon>Agaricomycetes</taxon>
        <taxon>Cantharellales</taxon>
        <taxon>Ceratobasidiaceae</taxon>
        <taxon>Rhizoctonia</taxon>
    </lineage>
</organism>
<evidence type="ECO:0000256" key="1">
    <source>
        <dbReference type="SAM" id="SignalP"/>
    </source>
</evidence>
<dbReference type="InterPro" id="IPR017853">
    <property type="entry name" value="GH"/>
</dbReference>
<dbReference type="AlphaFoldDB" id="A0A8H3C0R2"/>
<proteinExistence type="predicted"/>
<dbReference type="Gene3D" id="3.20.20.80">
    <property type="entry name" value="Glycosidases"/>
    <property type="match status" value="1"/>
</dbReference>